<evidence type="ECO:0000259" key="2">
    <source>
        <dbReference type="Pfam" id="PF01458"/>
    </source>
</evidence>
<feature type="domain" description="SUF system FeS cluster assembly SufBD N-terminal" evidence="3">
    <location>
        <begin position="2"/>
        <end position="168"/>
    </location>
</feature>
<dbReference type="InterPro" id="IPR000825">
    <property type="entry name" value="SUF_FeS_clus_asmbl_SufBD_core"/>
</dbReference>
<dbReference type="Proteomes" id="UP000266313">
    <property type="component" value="Chromosome"/>
</dbReference>
<dbReference type="InterPro" id="IPR055346">
    <property type="entry name" value="Fe-S_cluster_assembly_SufBD"/>
</dbReference>
<protein>
    <submittedName>
        <fullName evidence="4">FeS assembly protein SufD</fullName>
    </submittedName>
</protein>
<dbReference type="OrthoDB" id="9768262at2"/>
<reference evidence="4 5" key="1">
    <citation type="submission" date="2016-12" db="EMBL/GenBank/DDBJ databases">
        <title>Genome sequencing of Methylocaldum marinum.</title>
        <authorList>
            <person name="Takeuchi M."/>
            <person name="Kamagata Y."/>
            <person name="Hiraoka S."/>
            <person name="Oshima K."/>
            <person name="Hattori M."/>
            <person name="Iwasaki W."/>
        </authorList>
    </citation>
    <scope>NUCLEOTIDE SEQUENCE [LARGE SCALE GENOMIC DNA]</scope>
    <source>
        <strain evidence="4 5">S8</strain>
    </source>
</reference>
<gene>
    <name evidence="4" type="ORF">sS8_2516</name>
</gene>
<evidence type="ECO:0000259" key="3">
    <source>
        <dbReference type="Pfam" id="PF19295"/>
    </source>
</evidence>
<sequence length="437" mass="48206">MSAAQYYVEHYRALALPDEHLPWLRRLREEARSRFSVGGFPSPREEEWKYTNVAALEKKLFVPTVGAPAGAADTNALARLRLEGAWSLVFVDGIYSAEHSVTADLPEGVIATSLANALEQYPDRIEGLFNQAVPEEAHGFIAFTTAYFRDGAFVHMPAGKVLDKPLQVIHFSTRPDGLAVTRNLIALEQNAGAGIVETYAGAGDSSYLTASVTEISVGENSGLQHYKLQSETVKGYHFGGIYAREARSARFRQHHLAFGGLLARTEIHAQLGHGAECELDGLFLATGRRHLDTQTLIHHRAPCGTSRETYRGIAGDRARGVFSGRIVVHPEAQKTDAEMSNRNLLLSEDAEIDSKPQLEIHADDVKCAHGVTVGQLDPEAVFYLESRGVDEPTARNMLTFAFANEMVEKIRLSSLKKLVQDELLSFLPQSDIRKDWL</sequence>
<dbReference type="PANTHER" id="PTHR43575">
    <property type="entry name" value="PROTEIN ABCI7, CHLOROPLASTIC"/>
    <property type="match status" value="1"/>
</dbReference>
<dbReference type="Pfam" id="PF01458">
    <property type="entry name" value="SUFBD_core"/>
    <property type="match status" value="1"/>
</dbReference>
<dbReference type="RefSeq" id="WP_119629864.1">
    <property type="nucleotide sequence ID" value="NZ_AP017928.1"/>
</dbReference>
<dbReference type="InterPro" id="IPR045595">
    <property type="entry name" value="SufBD_N"/>
</dbReference>
<dbReference type="AlphaFoldDB" id="A0A250KS52"/>
<proteinExistence type="inferred from homology"/>
<keyword evidence="5" id="KW-1185">Reference proteome</keyword>
<dbReference type="InterPro" id="IPR037284">
    <property type="entry name" value="SUF_FeS_clus_asmbl_SufBD_sf"/>
</dbReference>
<dbReference type="GO" id="GO:0016226">
    <property type="term" value="P:iron-sulfur cluster assembly"/>
    <property type="evidence" value="ECO:0007669"/>
    <property type="project" value="InterPro"/>
</dbReference>
<dbReference type="SUPFAM" id="SSF101960">
    <property type="entry name" value="Stabilizer of iron transporter SufD"/>
    <property type="match status" value="1"/>
</dbReference>
<dbReference type="InterPro" id="IPR011542">
    <property type="entry name" value="SUF_FeS_clus_asmbl_SufD"/>
</dbReference>
<dbReference type="KEGG" id="mmai:sS8_2516"/>
<accession>A0A250KS52</accession>
<dbReference type="EMBL" id="AP017928">
    <property type="protein sequence ID" value="BBA34468.1"/>
    <property type="molecule type" value="Genomic_DNA"/>
</dbReference>
<organism evidence="4 5">
    <name type="scientific">Methylocaldum marinum</name>
    <dbReference type="NCBI Taxonomy" id="1432792"/>
    <lineage>
        <taxon>Bacteria</taxon>
        <taxon>Pseudomonadati</taxon>
        <taxon>Pseudomonadota</taxon>
        <taxon>Gammaproteobacteria</taxon>
        <taxon>Methylococcales</taxon>
        <taxon>Methylococcaceae</taxon>
        <taxon>Methylocaldum</taxon>
    </lineage>
</organism>
<comment type="similarity">
    <text evidence="1">Belongs to the iron-sulfur cluster assembly SufBD family.</text>
</comment>
<name>A0A250KS52_9GAMM</name>
<dbReference type="Pfam" id="PF19295">
    <property type="entry name" value="SufBD_N"/>
    <property type="match status" value="1"/>
</dbReference>
<dbReference type="NCBIfam" id="TIGR01981">
    <property type="entry name" value="sufD"/>
    <property type="match status" value="1"/>
</dbReference>
<dbReference type="PANTHER" id="PTHR43575:SF1">
    <property type="entry name" value="PROTEIN ABCI7, CHLOROPLASTIC"/>
    <property type="match status" value="1"/>
</dbReference>
<evidence type="ECO:0000313" key="5">
    <source>
        <dbReference type="Proteomes" id="UP000266313"/>
    </source>
</evidence>
<evidence type="ECO:0000256" key="1">
    <source>
        <dbReference type="ARBA" id="ARBA00043967"/>
    </source>
</evidence>
<feature type="domain" description="SUF system FeS cluster assembly SufBD core" evidence="2">
    <location>
        <begin position="175"/>
        <end position="402"/>
    </location>
</feature>
<evidence type="ECO:0000313" key="4">
    <source>
        <dbReference type="EMBL" id="BBA34468.1"/>
    </source>
</evidence>